<dbReference type="GO" id="GO:0005576">
    <property type="term" value="C:extracellular region"/>
    <property type="evidence" value="ECO:0007669"/>
    <property type="project" value="UniProtKB-SubCell"/>
</dbReference>
<organism evidence="4 5">
    <name type="scientific">Sulfidibacter corallicola</name>
    <dbReference type="NCBI Taxonomy" id="2818388"/>
    <lineage>
        <taxon>Bacteria</taxon>
        <taxon>Pseudomonadati</taxon>
        <taxon>Acidobacteriota</taxon>
        <taxon>Holophagae</taxon>
        <taxon>Acanthopleuribacterales</taxon>
        <taxon>Acanthopleuribacteraceae</taxon>
        <taxon>Sulfidibacter</taxon>
    </lineage>
</organism>
<evidence type="ECO:0000313" key="5">
    <source>
        <dbReference type="Proteomes" id="UP000663929"/>
    </source>
</evidence>
<gene>
    <name evidence="4" type="ORF">J3U87_30955</name>
</gene>
<dbReference type="Gene3D" id="2.160.20.10">
    <property type="entry name" value="Single-stranded right-handed beta-helix, Pectin lyase-like"/>
    <property type="match status" value="1"/>
</dbReference>
<keyword evidence="5" id="KW-1185">Reference proteome</keyword>
<protein>
    <submittedName>
        <fullName evidence="4">Right-handed parallel beta-helix repeat-containing protein</fullName>
    </submittedName>
</protein>
<dbReference type="PANTHER" id="PTHR40088">
    <property type="entry name" value="PECTATE LYASE (EUROFUNG)"/>
    <property type="match status" value="1"/>
</dbReference>
<dbReference type="Proteomes" id="UP000663929">
    <property type="component" value="Chromosome"/>
</dbReference>
<keyword evidence="2" id="KW-0964">Secreted</keyword>
<evidence type="ECO:0000313" key="4">
    <source>
        <dbReference type="EMBL" id="QTD50025.1"/>
    </source>
</evidence>
<dbReference type="SUPFAM" id="SSF51126">
    <property type="entry name" value="Pectin lyase-like"/>
    <property type="match status" value="1"/>
</dbReference>
<dbReference type="AlphaFoldDB" id="A0A8A4TU15"/>
<sequence length="543" mass="59697">MLWAETFYVDGDLTSSDCDTYSPASRNCGSGTARAFSTLAGAVAVARAGDEVLVRAGTYQEQMVPRESGTANQPITYRAYPGELVSLTGSFSPATMHLDNVQYLVIEGFRVRDARWLEAVNVRHIVIRNNEFLRTPASGTTGNVRFISSDYNQIVGNVLEEGNDNLTLIDSDYNLISDNSFREGGHSVLSLRCSNFNLFRNNVFSNTRQKIAEVYDCGDDTSAVPNAFDATRHNVFEHNLFVESSSYYSTSGGNGIQYAGQEGIIRHNAFYRNNVGLGMQVYSDEALYNHHNRVYHNVFYDNDCAGISPRGNGVDNVFKNNVIYANRGMGGDCFGEGAAQIVYRNGLQEFLFEANNIRGQQPGEDVIKNEFDSGGSLADFESSHPEVFFGNIEAPPEFRDETAYDFRLRESSPMVDAGVFLTRTANAGSGTQMSVEDALYFRDGFGIEGASGDKIQLEGDTLIAEILAIDYSQHLITLSRPLEWVQGQGVSLSYGGQAPDIGLDEKIAAPNWAMWGLSDHQLCGNARPNVLDYLAFLDRPGCP</sequence>
<evidence type="ECO:0000256" key="3">
    <source>
        <dbReference type="ARBA" id="ARBA00022729"/>
    </source>
</evidence>
<dbReference type="InterPro" id="IPR012334">
    <property type="entry name" value="Pectin_lyas_fold"/>
</dbReference>
<comment type="subcellular location">
    <subcellularLocation>
        <location evidence="1">Secreted</location>
    </subcellularLocation>
</comment>
<keyword evidence="3" id="KW-0732">Signal</keyword>
<dbReference type="InterPro" id="IPR052052">
    <property type="entry name" value="Polysaccharide_Lyase_9"/>
</dbReference>
<dbReference type="KEGG" id="scor:J3U87_30955"/>
<reference evidence="4" key="1">
    <citation type="submission" date="2021-03" db="EMBL/GenBank/DDBJ databases">
        <title>Acanthopleuribacteraceae sp. M133.</title>
        <authorList>
            <person name="Wang G."/>
        </authorList>
    </citation>
    <scope>NUCLEOTIDE SEQUENCE</scope>
    <source>
        <strain evidence="4">M133</strain>
    </source>
</reference>
<proteinExistence type="predicted"/>
<dbReference type="EMBL" id="CP071793">
    <property type="protein sequence ID" value="QTD50025.1"/>
    <property type="molecule type" value="Genomic_DNA"/>
</dbReference>
<accession>A0A8A4TU15</accession>
<dbReference type="GO" id="GO:0016837">
    <property type="term" value="F:carbon-oxygen lyase activity, acting on polysaccharides"/>
    <property type="evidence" value="ECO:0007669"/>
    <property type="project" value="TreeGrafter"/>
</dbReference>
<name>A0A8A4TU15_SULCO</name>
<evidence type="ECO:0000256" key="2">
    <source>
        <dbReference type="ARBA" id="ARBA00022525"/>
    </source>
</evidence>
<dbReference type="PANTHER" id="PTHR40088:SF2">
    <property type="entry name" value="SECRETED SUGAR HYDROLASE"/>
    <property type="match status" value="1"/>
</dbReference>
<dbReference type="RefSeq" id="WP_237379656.1">
    <property type="nucleotide sequence ID" value="NZ_CP071793.1"/>
</dbReference>
<dbReference type="InterPro" id="IPR011050">
    <property type="entry name" value="Pectin_lyase_fold/virulence"/>
</dbReference>
<evidence type="ECO:0000256" key="1">
    <source>
        <dbReference type="ARBA" id="ARBA00004613"/>
    </source>
</evidence>